<feature type="non-terminal residue" evidence="2">
    <location>
        <position position="1"/>
    </location>
</feature>
<evidence type="ECO:0000313" key="2">
    <source>
        <dbReference type="EMBL" id="NXG10858.1"/>
    </source>
</evidence>
<keyword evidence="3" id="KW-1185">Reference proteome</keyword>
<accession>A0A7K8Z5Z1</accession>
<organism evidence="2 3">
    <name type="scientific">Sakesphorus luctuosus</name>
    <dbReference type="NCBI Taxonomy" id="419690"/>
    <lineage>
        <taxon>Eukaryota</taxon>
        <taxon>Metazoa</taxon>
        <taxon>Chordata</taxon>
        <taxon>Craniata</taxon>
        <taxon>Vertebrata</taxon>
        <taxon>Euteleostomi</taxon>
        <taxon>Archelosauria</taxon>
        <taxon>Archosauria</taxon>
        <taxon>Dinosauria</taxon>
        <taxon>Saurischia</taxon>
        <taxon>Theropoda</taxon>
        <taxon>Coelurosauria</taxon>
        <taxon>Aves</taxon>
        <taxon>Neognathae</taxon>
        <taxon>Neoaves</taxon>
        <taxon>Telluraves</taxon>
        <taxon>Australaves</taxon>
        <taxon>Passeriformes</taxon>
        <taxon>Thamnophilidae</taxon>
        <taxon>Sakesphorus</taxon>
    </lineage>
</organism>
<feature type="region of interest" description="Disordered" evidence="1">
    <location>
        <begin position="1"/>
        <end position="25"/>
    </location>
</feature>
<dbReference type="GO" id="GO:0005814">
    <property type="term" value="C:centriole"/>
    <property type="evidence" value="ECO:0007669"/>
    <property type="project" value="TreeGrafter"/>
</dbReference>
<reference evidence="2 3" key="1">
    <citation type="submission" date="2019-09" db="EMBL/GenBank/DDBJ databases">
        <title>Bird 10,000 Genomes (B10K) Project - Family phase.</title>
        <authorList>
            <person name="Zhang G."/>
        </authorList>
    </citation>
    <scope>NUCLEOTIDE SEQUENCE [LARGE SCALE GENOMIC DNA]</scope>
    <source>
        <strain evidence="2">B10K-DU-001-06</strain>
        <tissue evidence="2">Muscle</tissue>
    </source>
</reference>
<protein>
    <submittedName>
        <fullName evidence="2">CE295 protein</fullName>
    </submittedName>
</protein>
<sequence length="136" mass="15318">MKGDLILHFEPQPLPSPSDRAHDNDLDISLEQESACDTQPEPACDIQQESEHIIEEEIPSEPENQDEVKTCQPRSKLALKKLLNKIRSQKEEWTSKCESQSELETVESGTIASEETPLCVLNNEQQKNTVCEAQGM</sequence>
<dbReference type="Proteomes" id="UP000558958">
    <property type="component" value="Unassembled WGS sequence"/>
</dbReference>
<evidence type="ECO:0000256" key="1">
    <source>
        <dbReference type="SAM" id="MobiDB-lite"/>
    </source>
</evidence>
<dbReference type="PANTHER" id="PTHR21553:SF26">
    <property type="entry name" value="ALMS MOTIF DOMAIN-CONTAINING PROTEIN"/>
    <property type="match status" value="1"/>
</dbReference>
<name>A0A7K8Z5Z1_9PASS</name>
<dbReference type="GO" id="GO:0046599">
    <property type="term" value="P:regulation of centriole replication"/>
    <property type="evidence" value="ECO:0007669"/>
    <property type="project" value="TreeGrafter"/>
</dbReference>
<dbReference type="GO" id="GO:0005813">
    <property type="term" value="C:centrosome"/>
    <property type="evidence" value="ECO:0007669"/>
    <property type="project" value="TreeGrafter"/>
</dbReference>
<dbReference type="GO" id="GO:0005829">
    <property type="term" value="C:cytosol"/>
    <property type="evidence" value="ECO:0007669"/>
    <property type="project" value="TreeGrafter"/>
</dbReference>
<evidence type="ECO:0000313" key="3">
    <source>
        <dbReference type="Proteomes" id="UP000558958"/>
    </source>
</evidence>
<dbReference type="EMBL" id="VWZD01011829">
    <property type="protein sequence ID" value="NXG10858.1"/>
    <property type="molecule type" value="Genomic_DNA"/>
</dbReference>
<comment type="caution">
    <text evidence="2">The sequence shown here is derived from an EMBL/GenBank/DDBJ whole genome shotgun (WGS) entry which is preliminary data.</text>
</comment>
<feature type="non-terminal residue" evidence="2">
    <location>
        <position position="136"/>
    </location>
</feature>
<proteinExistence type="predicted"/>
<dbReference type="AlphaFoldDB" id="A0A7K8Z5Z1"/>
<gene>
    <name evidence="2" type="primary">Cep295_6</name>
    <name evidence="2" type="ORF">SAKLUC_R15999</name>
</gene>
<dbReference type="PANTHER" id="PTHR21553">
    <property type="entry name" value="ALMS1-RELATED"/>
    <property type="match status" value="1"/>
</dbReference>